<keyword evidence="3" id="KW-1185">Reference proteome</keyword>
<evidence type="ECO:0000259" key="1">
    <source>
        <dbReference type="Pfam" id="PF18803"/>
    </source>
</evidence>
<dbReference type="AlphaFoldDB" id="A0A8K0XJM6"/>
<dbReference type="InterPro" id="IPR040521">
    <property type="entry name" value="KDZ"/>
</dbReference>
<sequence>MTCTTFAALEHFHIHSLQAKSGVYDYYTALERLSNNDGITKVRDCYKVFNRSTRQWRHLKMLKRASRGHSPTGVLGTQPGELSVDCPACPWPDINLPEDWKEADDNTKFLYWLILCIDACFRVKRYLVSNTVKDPIVDDGWVYFVAEEPYKQHLENTCMGLSALDHANTKFSKGYASTGVGAVVCRHELILRNGVGDLQKGERYANMDYIFASVLKFRRGTEVFVSYDIMCQWLVHLHERLEELPPTLQIDLPDKDELRFVIPKLHWYGHKSLGHSRYCINHVPGGCRNDCEGIERRWWDTQPATNSAKLMGPGGHHLTMNDFWGYTNLA</sequence>
<gene>
    <name evidence="2" type="ORF">BXZ70DRAFT_902489</name>
</gene>
<dbReference type="Pfam" id="PF18803">
    <property type="entry name" value="CxC2"/>
    <property type="match status" value="1"/>
</dbReference>
<dbReference type="OrthoDB" id="3214502at2759"/>
<proteinExistence type="predicted"/>
<protein>
    <recommendedName>
        <fullName evidence="1">CxC2-like cysteine cluster KDZ transposase-associated domain-containing protein</fullName>
    </recommendedName>
</protein>
<name>A0A8K0XJM6_9AGAR</name>
<dbReference type="EMBL" id="JAEVFJ010000067">
    <property type="protein sequence ID" value="KAH8077049.1"/>
    <property type="molecule type" value="Genomic_DNA"/>
</dbReference>
<dbReference type="InterPro" id="IPR041457">
    <property type="entry name" value="CxC2_KDZ-assoc"/>
</dbReference>
<feature type="domain" description="CxC2-like cysteine cluster KDZ transposase-associated" evidence="1">
    <location>
        <begin position="2"/>
        <end position="37"/>
    </location>
</feature>
<organism evidence="2 3">
    <name type="scientific">Cristinia sonorae</name>
    <dbReference type="NCBI Taxonomy" id="1940300"/>
    <lineage>
        <taxon>Eukaryota</taxon>
        <taxon>Fungi</taxon>
        <taxon>Dikarya</taxon>
        <taxon>Basidiomycota</taxon>
        <taxon>Agaricomycotina</taxon>
        <taxon>Agaricomycetes</taxon>
        <taxon>Agaricomycetidae</taxon>
        <taxon>Agaricales</taxon>
        <taxon>Pleurotineae</taxon>
        <taxon>Stephanosporaceae</taxon>
        <taxon>Cristinia</taxon>
    </lineage>
</organism>
<reference evidence="2" key="1">
    <citation type="journal article" date="2021" name="New Phytol.">
        <title>Evolutionary innovations through gain and loss of genes in the ectomycorrhizal Boletales.</title>
        <authorList>
            <person name="Wu G."/>
            <person name="Miyauchi S."/>
            <person name="Morin E."/>
            <person name="Kuo A."/>
            <person name="Drula E."/>
            <person name="Varga T."/>
            <person name="Kohler A."/>
            <person name="Feng B."/>
            <person name="Cao Y."/>
            <person name="Lipzen A."/>
            <person name="Daum C."/>
            <person name="Hundley H."/>
            <person name="Pangilinan J."/>
            <person name="Johnson J."/>
            <person name="Barry K."/>
            <person name="LaButti K."/>
            <person name="Ng V."/>
            <person name="Ahrendt S."/>
            <person name="Min B."/>
            <person name="Choi I.G."/>
            <person name="Park H."/>
            <person name="Plett J.M."/>
            <person name="Magnuson J."/>
            <person name="Spatafora J.W."/>
            <person name="Nagy L.G."/>
            <person name="Henrissat B."/>
            <person name="Grigoriev I.V."/>
            <person name="Yang Z.L."/>
            <person name="Xu J."/>
            <person name="Martin F.M."/>
        </authorList>
    </citation>
    <scope>NUCLEOTIDE SEQUENCE</scope>
    <source>
        <strain evidence="2">KKN 215</strain>
    </source>
</reference>
<accession>A0A8K0XJM6</accession>
<evidence type="ECO:0000313" key="2">
    <source>
        <dbReference type="EMBL" id="KAH8077049.1"/>
    </source>
</evidence>
<dbReference type="Proteomes" id="UP000813824">
    <property type="component" value="Unassembled WGS sequence"/>
</dbReference>
<evidence type="ECO:0000313" key="3">
    <source>
        <dbReference type="Proteomes" id="UP000813824"/>
    </source>
</evidence>
<dbReference type="Pfam" id="PF18758">
    <property type="entry name" value="KDZ"/>
    <property type="match status" value="1"/>
</dbReference>
<comment type="caution">
    <text evidence="2">The sequence shown here is derived from an EMBL/GenBank/DDBJ whole genome shotgun (WGS) entry which is preliminary data.</text>
</comment>